<sequence length="325" mass="34973">MTEIYLRQLATMAAIAEEGTFSRAANRLGYTQSSVSQHVAALEKAVGGPVFERPGGPRPVRITPLGAVVLEHGRGLLSKAEALEDAVERFKAGDGRVDIGTLQSVANAILPAVVHRLKEEHPGCEIRLSEKDQEEASIGELDLLFFDGPIDEDTEQVLLLEDPYLVVARPGELPPGPARATSLDGRATVAWPATCDQSRMEQALADAGVLPRIVFRSAGNETILSMVRAGLGLAVLPWLAIHHVVCRTCGDIHGYYAGADLPLQVHELVPAPKREIRLHWPRGHAERSPLTARTIAIAAEVARELAGQLPSSDNPRGTASHLPER</sequence>
<dbReference type="Pfam" id="PF03466">
    <property type="entry name" value="LysR_substrate"/>
    <property type="match status" value="1"/>
</dbReference>
<dbReference type="InterPro" id="IPR000847">
    <property type="entry name" value="LysR_HTH_N"/>
</dbReference>
<evidence type="ECO:0000256" key="3">
    <source>
        <dbReference type="ARBA" id="ARBA00023125"/>
    </source>
</evidence>
<comment type="similarity">
    <text evidence="1">Belongs to the LysR transcriptional regulatory family.</text>
</comment>
<dbReference type="OrthoDB" id="4131546at2"/>
<dbReference type="Pfam" id="PF00126">
    <property type="entry name" value="HTH_1"/>
    <property type="match status" value="1"/>
</dbReference>
<dbReference type="Gene3D" id="3.40.190.10">
    <property type="entry name" value="Periplasmic binding protein-like II"/>
    <property type="match status" value="2"/>
</dbReference>
<keyword evidence="4" id="KW-0804">Transcription</keyword>
<keyword evidence="3 6" id="KW-0238">DNA-binding</keyword>
<gene>
    <name evidence="6" type="ORF">SAMN05216270_11187</name>
</gene>
<dbReference type="Gene3D" id="1.10.10.10">
    <property type="entry name" value="Winged helix-like DNA-binding domain superfamily/Winged helix DNA-binding domain"/>
    <property type="match status" value="1"/>
</dbReference>
<dbReference type="PANTHER" id="PTHR30126">
    <property type="entry name" value="HTH-TYPE TRANSCRIPTIONAL REGULATOR"/>
    <property type="match status" value="1"/>
</dbReference>
<dbReference type="PROSITE" id="PS50931">
    <property type="entry name" value="HTH_LYSR"/>
    <property type="match status" value="1"/>
</dbReference>
<name>A0A1G6ZMC6_9ACTN</name>
<dbReference type="Proteomes" id="UP000198949">
    <property type="component" value="Unassembled WGS sequence"/>
</dbReference>
<evidence type="ECO:0000256" key="4">
    <source>
        <dbReference type="ARBA" id="ARBA00023163"/>
    </source>
</evidence>
<dbReference type="EMBL" id="FNAD01000011">
    <property type="protein sequence ID" value="SDE03642.1"/>
    <property type="molecule type" value="Genomic_DNA"/>
</dbReference>
<organism evidence="6 7">
    <name type="scientific">Glycomyces harbinensis</name>
    <dbReference type="NCBI Taxonomy" id="58114"/>
    <lineage>
        <taxon>Bacteria</taxon>
        <taxon>Bacillati</taxon>
        <taxon>Actinomycetota</taxon>
        <taxon>Actinomycetes</taxon>
        <taxon>Glycomycetales</taxon>
        <taxon>Glycomycetaceae</taxon>
        <taxon>Glycomyces</taxon>
    </lineage>
</organism>
<dbReference type="GO" id="GO:0003700">
    <property type="term" value="F:DNA-binding transcription factor activity"/>
    <property type="evidence" value="ECO:0007669"/>
    <property type="project" value="InterPro"/>
</dbReference>
<dbReference type="GO" id="GO:0000976">
    <property type="term" value="F:transcription cis-regulatory region binding"/>
    <property type="evidence" value="ECO:0007669"/>
    <property type="project" value="TreeGrafter"/>
</dbReference>
<keyword evidence="7" id="KW-1185">Reference proteome</keyword>
<dbReference type="InterPro" id="IPR005119">
    <property type="entry name" value="LysR_subst-bd"/>
</dbReference>
<keyword evidence="2" id="KW-0805">Transcription regulation</keyword>
<dbReference type="SUPFAM" id="SSF46785">
    <property type="entry name" value="Winged helix' DNA-binding domain"/>
    <property type="match status" value="1"/>
</dbReference>
<proteinExistence type="inferred from homology"/>
<evidence type="ECO:0000313" key="6">
    <source>
        <dbReference type="EMBL" id="SDE03642.1"/>
    </source>
</evidence>
<feature type="domain" description="HTH lysR-type" evidence="5">
    <location>
        <begin position="4"/>
        <end position="63"/>
    </location>
</feature>
<dbReference type="RefSeq" id="WP_091038262.1">
    <property type="nucleotide sequence ID" value="NZ_FNAD01000011.1"/>
</dbReference>
<dbReference type="InterPro" id="IPR036390">
    <property type="entry name" value="WH_DNA-bd_sf"/>
</dbReference>
<evidence type="ECO:0000259" key="5">
    <source>
        <dbReference type="PROSITE" id="PS50931"/>
    </source>
</evidence>
<dbReference type="AlphaFoldDB" id="A0A1G6ZMC6"/>
<evidence type="ECO:0000256" key="1">
    <source>
        <dbReference type="ARBA" id="ARBA00009437"/>
    </source>
</evidence>
<dbReference type="PRINTS" id="PR00039">
    <property type="entry name" value="HTHLYSR"/>
</dbReference>
<evidence type="ECO:0000313" key="7">
    <source>
        <dbReference type="Proteomes" id="UP000198949"/>
    </source>
</evidence>
<accession>A0A1G6ZMC6</accession>
<dbReference type="InterPro" id="IPR036388">
    <property type="entry name" value="WH-like_DNA-bd_sf"/>
</dbReference>
<dbReference type="PANTHER" id="PTHR30126:SF39">
    <property type="entry name" value="HTH-TYPE TRANSCRIPTIONAL REGULATOR CYSL"/>
    <property type="match status" value="1"/>
</dbReference>
<dbReference type="STRING" id="58114.SAMN05216270_11187"/>
<dbReference type="SUPFAM" id="SSF53850">
    <property type="entry name" value="Periplasmic binding protein-like II"/>
    <property type="match status" value="1"/>
</dbReference>
<evidence type="ECO:0000256" key="2">
    <source>
        <dbReference type="ARBA" id="ARBA00023015"/>
    </source>
</evidence>
<reference evidence="7" key="1">
    <citation type="submission" date="2016-10" db="EMBL/GenBank/DDBJ databases">
        <authorList>
            <person name="Varghese N."/>
            <person name="Submissions S."/>
        </authorList>
    </citation>
    <scope>NUCLEOTIDE SEQUENCE [LARGE SCALE GENOMIC DNA]</scope>
    <source>
        <strain evidence="7">CGMCC 4.3516</strain>
    </source>
</reference>
<protein>
    <submittedName>
        <fullName evidence="6">DNA-binding transcriptional regulator, LysR family</fullName>
    </submittedName>
</protein>